<evidence type="ECO:0000256" key="1">
    <source>
        <dbReference type="ARBA" id="ARBA00004141"/>
    </source>
</evidence>
<sequence>MVAVSLVWGATNAIMRRETYPSKLHHKFLASLKNWLTLLSIWQYSIPFLINLLGSATFFAILGQTPITLTVHVTNATTFAAMALFRMLLGEKTHVGHALLGTDLIVLGVWLCIT</sequence>
<evidence type="ECO:0000313" key="6">
    <source>
        <dbReference type="EMBL" id="KAG6644911.1"/>
    </source>
</evidence>
<dbReference type="PANTHER" id="PTHR28668">
    <property type="entry name" value="TRANSMEMBRANE PROTEIN 234"/>
    <property type="match status" value="1"/>
</dbReference>
<gene>
    <name evidence="6" type="ORF">CIPAW_08G085300</name>
</gene>
<protein>
    <recommendedName>
        <fullName evidence="8">Transmembrane protein 234 homolog</fullName>
    </recommendedName>
</protein>
<dbReference type="Pfam" id="PF10639">
    <property type="entry name" value="TMEM234"/>
    <property type="match status" value="1"/>
</dbReference>
<keyword evidence="3 5" id="KW-1133">Transmembrane helix</keyword>
<evidence type="ECO:0008006" key="8">
    <source>
        <dbReference type="Google" id="ProtNLM"/>
    </source>
</evidence>
<dbReference type="InterPro" id="IPR018908">
    <property type="entry name" value="TMEM234"/>
</dbReference>
<evidence type="ECO:0000256" key="4">
    <source>
        <dbReference type="ARBA" id="ARBA00023136"/>
    </source>
</evidence>
<keyword evidence="2 5" id="KW-0812">Transmembrane</keyword>
<dbReference type="AlphaFoldDB" id="A0A8T1PU06"/>
<feature type="transmembrane region" description="Helical" evidence="5">
    <location>
        <begin position="41"/>
        <end position="62"/>
    </location>
</feature>
<evidence type="ECO:0000256" key="3">
    <source>
        <dbReference type="ARBA" id="ARBA00022989"/>
    </source>
</evidence>
<dbReference type="PANTHER" id="PTHR28668:SF1">
    <property type="entry name" value="TRANSMEMBRANE PROTEIN 234"/>
    <property type="match status" value="1"/>
</dbReference>
<comment type="subcellular location">
    <subcellularLocation>
        <location evidence="1">Membrane</location>
        <topology evidence="1">Multi-pass membrane protein</topology>
    </subcellularLocation>
</comment>
<keyword evidence="7" id="KW-1185">Reference proteome</keyword>
<evidence type="ECO:0000256" key="2">
    <source>
        <dbReference type="ARBA" id="ARBA00022692"/>
    </source>
</evidence>
<evidence type="ECO:0000256" key="5">
    <source>
        <dbReference type="SAM" id="Phobius"/>
    </source>
</evidence>
<reference evidence="6" key="1">
    <citation type="submission" date="2020-12" db="EMBL/GenBank/DDBJ databases">
        <title>WGS assembly of Carya illinoinensis cv. Pawnee.</title>
        <authorList>
            <person name="Platts A."/>
            <person name="Shu S."/>
            <person name="Wright S."/>
            <person name="Barry K."/>
            <person name="Edger P."/>
            <person name="Pires J.C."/>
            <person name="Schmutz J."/>
        </authorList>
    </citation>
    <scope>NUCLEOTIDE SEQUENCE</scope>
    <source>
        <tissue evidence="6">Leaf</tissue>
    </source>
</reference>
<proteinExistence type="predicted"/>
<organism evidence="6 7">
    <name type="scientific">Carya illinoinensis</name>
    <name type="common">Pecan</name>
    <dbReference type="NCBI Taxonomy" id="32201"/>
    <lineage>
        <taxon>Eukaryota</taxon>
        <taxon>Viridiplantae</taxon>
        <taxon>Streptophyta</taxon>
        <taxon>Embryophyta</taxon>
        <taxon>Tracheophyta</taxon>
        <taxon>Spermatophyta</taxon>
        <taxon>Magnoliopsida</taxon>
        <taxon>eudicotyledons</taxon>
        <taxon>Gunneridae</taxon>
        <taxon>Pentapetalae</taxon>
        <taxon>rosids</taxon>
        <taxon>fabids</taxon>
        <taxon>Fagales</taxon>
        <taxon>Juglandaceae</taxon>
        <taxon>Carya</taxon>
    </lineage>
</organism>
<evidence type="ECO:0000313" key="7">
    <source>
        <dbReference type="Proteomes" id="UP000811609"/>
    </source>
</evidence>
<keyword evidence="4 5" id="KW-0472">Membrane</keyword>
<dbReference type="GO" id="GO:0016020">
    <property type="term" value="C:membrane"/>
    <property type="evidence" value="ECO:0007669"/>
    <property type="project" value="UniProtKB-SubCell"/>
</dbReference>
<feature type="transmembrane region" description="Helical" evidence="5">
    <location>
        <begin position="95"/>
        <end position="113"/>
    </location>
</feature>
<comment type="caution">
    <text evidence="6">The sequence shown here is derived from an EMBL/GenBank/DDBJ whole genome shotgun (WGS) entry which is preliminary data.</text>
</comment>
<feature type="transmembrane region" description="Helical" evidence="5">
    <location>
        <begin position="69"/>
        <end position="89"/>
    </location>
</feature>
<name>A0A8T1PU06_CARIL</name>
<dbReference type="EMBL" id="CM031816">
    <property type="protein sequence ID" value="KAG6644911.1"/>
    <property type="molecule type" value="Genomic_DNA"/>
</dbReference>
<accession>A0A8T1PU06</accession>
<dbReference type="Proteomes" id="UP000811609">
    <property type="component" value="Chromosome 8"/>
</dbReference>